<feature type="transmembrane region" description="Helical" evidence="5">
    <location>
        <begin position="236"/>
        <end position="255"/>
    </location>
</feature>
<name>A0A448TSE1_9PAST</name>
<dbReference type="Pfam" id="PF00892">
    <property type="entry name" value="EamA"/>
    <property type="match status" value="2"/>
</dbReference>
<dbReference type="RefSeq" id="WP_126598381.1">
    <property type="nucleotide sequence ID" value="NZ_LR134510.1"/>
</dbReference>
<feature type="transmembrane region" description="Helical" evidence="5">
    <location>
        <begin position="68"/>
        <end position="87"/>
    </location>
</feature>
<evidence type="ECO:0000256" key="4">
    <source>
        <dbReference type="ARBA" id="ARBA00023136"/>
    </source>
</evidence>
<evidence type="ECO:0000313" key="8">
    <source>
        <dbReference type="Proteomes" id="UP000279799"/>
    </source>
</evidence>
<dbReference type="Proteomes" id="UP000279799">
    <property type="component" value="Chromosome"/>
</dbReference>
<evidence type="ECO:0000256" key="1">
    <source>
        <dbReference type="ARBA" id="ARBA00004141"/>
    </source>
</evidence>
<dbReference type="InterPro" id="IPR000620">
    <property type="entry name" value="EamA_dom"/>
</dbReference>
<sequence length="300" mass="33193">MSNENKAIVYVLIAYVSIAIMGIFVKFASATVPSSEILFVRFFLGAIFLLPFVVKTKQLKINFTKPQYFILRNAAGISAMLLMFYIIKHLPVAIAILLMNTSALFVPIILLFLGIRTTLTQVILISLGFIGVCVILLGSHSQAHIDNFYVFIGIVSAILAAIAYCSLQELNKYNSPQNIVFYFHTIGFLSIALIFGHDWVWVSLSSFILLICVGIFGLSFQIYVTKAFKYASASTLTPFTFIGVVFSGLFDAFIVKDHLPTTFWIGALIIVIAVSLLAKDNAKRAKLKKLAENHGVISKK</sequence>
<evidence type="ECO:0000256" key="5">
    <source>
        <dbReference type="SAM" id="Phobius"/>
    </source>
</evidence>
<keyword evidence="2 5" id="KW-0812">Transmembrane</keyword>
<feature type="transmembrane region" description="Helical" evidence="5">
    <location>
        <begin position="201"/>
        <end position="224"/>
    </location>
</feature>
<evidence type="ECO:0000256" key="2">
    <source>
        <dbReference type="ARBA" id="ARBA00022692"/>
    </source>
</evidence>
<gene>
    <name evidence="7" type="ORF">NCTC12871_00327</name>
</gene>
<evidence type="ECO:0000313" key="7">
    <source>
        <dbReference type="EMBL" id="VEJ08909.1"/>
    </source>
</evidence>
<reference evidence="7 8" key="1">
    <citation type="submission" date="2018-12" db="EMBL/GenBank/DDBJ databases">
        <authorList>
            <consortium name="Pathogen Informatics"/>
        </authorList>
    </citation>
    <scope>NUCLEOTIDE SEQUENCE [LARGE SCALE GENOMIC DNA]</scope>
    <source>
        <strain evidence="7 8">NCTC12871</strain>
    </source>
</reference>
<evidence type="ECO:0000256" key="3">
    <source>
        <dbReference type="ARBA" id="ARBA00022989"/>
    </source>
</evidence>
<feature type="transmembrane region" description="Helical" evidence="5">
    <location>
        <begin position="261"/>
        <end position="278"/>
    </location>
</feature>
<dbReference type="AlphaFoldDB" id="A0A448TSE1"/>
<evidence type="ECO:0000259" key="6">
    <source>
        <dbReference type="Pfam" id="PF00892"/>
    </source>
</evidence>
<keyword evidence="4 5" id="KW-0472">Membrane</keyword>
<feature type="transmembrane region" description="Helical" evidence="5">
    <location>
        <begin position="179"/>
        <end position="195"/>
    </location>
</feature>
<dbReference type="EMBL" id="LR134510">
    <property type="protein sequence ID" value="VEJ08909.1"/>
    <property type="molecule type" value="Genomic_DNA"/>
</dbReference>
<proteinExistence type="predicted"/>
<feature type="domain" description="EamA" evidence="6">
    <location>
        <begin position="149"/>
        <end position="277"/>
    </location>
</feature>
<dbReference type="InterPro" id="IPR037185">
    <property type="entry name" value="EmrE-like"/>
</dbReference>
<keyword evidence="3 5" id="KW-1133">Transmembrane helix</keyword>
<organism evidence="7 8">
    <name type="scientific">Actinobacillus delphinicola</name>
    <dbReference type="NCBI Taxonomy" id="51161"/>
    <lineage>
        <taxon>Bacteria</taxon>
        <taxon>Pseudomonadati</taxon>
        <taxon>Pseudomonadota</taxon>
        <taxon>Gammaproteobacteria</taxon>
        <taxon>Pasteurellales</taxon>
        <taxon>Pasteurellaceae</taxon>
        <taxon>Actinobacillus</taxon>
    </lineage>
</organism>
<dbReference type="PANTHER" id="PTHR22911:SF6">
    <property type="entry name" value="SOLUTE CARRIER FAMILY 35 MEMBER G1"/>
    <property type="match status" value="1"/>
</dbReference>
<feature type="transmembrane region" description="Helical" evidence="5">
    <location>
        <begin position="37"/>
        <end position="56"/>
    </location>
</feature>
<dbReference type="KEGG" id="adp:NCTC12871_00327"/>
<feature type="domain" description="EamA" evidence="6">
    <location>
        <begin position="6"/>
        <end position="136"/>
    </location>
</feature>
<keyword evidence="8" id="KW-1185">Reference proteome</keyword>
<accession>A0A448TSE1</accession>
<feature type="transmembrane region" description="Helical" evidence="5">
    <location>
        <begin position="93"/>
        <end position="115"/>
    </location>
</feature>
<dbReference type="OrthoDB" id="554876at2"/>
<dbReference type="GO" id="GO:0016020">
    <property type="term" value="C:membrane"/>
    <property type="evidence" value="ECO:0007669"/>
    <property type="project" value="UniProtKB-SubCell"/>
</dbReference>
<feature type="transmembrane region" description="Helical" evidence="5">
    <location>
        <begin position="122"/>
        <end position="142"/>
    </location>
</feature>
<dbReference type="PANTHER" id="PTHR22911">
    <property type="entry name" value="ACYL-MALONYL CONDENSING ENZYME-RELATED"/>
    <property type="match status" value="1"/>
</dbReference>
<dbReference type="SUPFAM" id="SSF103481">
    <property type="entry name" value="Multidrug resistance efflux transporter EmrE"/>
    <property type="match status" value="2"/>
</dbReference>
<protein>
    <submittedName>
        <fullName evidence="7">Putative permease</fullName>
    </submittedName>
</protein>
<feature type="transmembrane region" description="Helical" evidence="5">
    <location>
        <begin position="148"/>
        <end position="167"/>
    </location>
</feature>
<feature type="transmembrane region" description="Helical" evidence="5">
    <location>
        <begin position="7"/>
        <end position="25"/>
    </location>
</feature>
<comment type="subcellular location">
    <subcellularLocation>
        <location evidence="1">Membrane</location>
        <topology evidence="1">Multi-pass membrane protein</topology>
    </subcellularLocation>
</comment>